<dbReference type="Proteomes" id="UP000325313">
    <property type="component" value="Unassembled WGS sequence"/>
</dbReference>
<accession>A0A5B0SQ21</accession>
<organism evidence="3 4">
    <name type="scientific">Puccinia graminis f. sp. tritici</name>
    <dbReference type="NCBI Taxonomy" id="56615"/>
    <lineage>
        <taxon>Eukaryota</taxon>
        <taxon>Fungi</taxon>
        <taxon>Dikarya</taxon>
        <taxon>Basidiomycota</taxon>
        <taxon>Pucciniomycotina</taxon>
        <taxon>Pucciniomycetes</taxon>
        <taxon>Pucciniales</taxon>
        <taxon>Pucciniaceae</taxon>
        <taxon>Puccinia</taxon>
    </lineage>
</organism>
<dbReference type="EMBL" id="VDEP01000001">
    <property type="protein sequence ID" value="KAA1139263.1"/>
    <property type="molecule type" value="Genomic_DNA"/>
</dbReference>
<evidence type="ECO:0000256" key="2">
    <source>
        <dbReference type="SAM" id="SignalP"/>
    </source>
</evidence>
<keyword evidence="2" id="KW-0732">Signal</keyword>
<feature type="compositionally biased region" description="Polar residues" evidence="1">
    <location>
        <begin position="169"/>
        <end position="179"/>
    </location>
</feature>
<reference evidence="3 4" key="1">
    <citation type="submission" date="2019-05" db="EMBL/GenBank/DDBJ databases">
        <title>Emergence of the Ug99 lineage of the wheat stem rust pathogen through somatic hybridization.</title>
        <authorList>
            <person name="Li F."/>
            <person name="Upadhyaya N.M."/>
            <person name="Sperschneider J."/>
            <person name="Matny O."/>
            <person name="Nguyen-Phuc H."/>
            <person name="Mago R."/>
            <person name="Raley C."/>
            <person name="Miller M.E."/>
            <person name="Silverstein K.A.T."/>
            <person name="Henningsen E."/>
            <person name="Hirsch C.D."/>
            <person name="Visser B."/>
            <person name="Pretorius Z.A."/>
            <person name="Steffenson B.J."/>
            <person name="Schwessinger B."/>
            <person name="Dodds P.N."/>
            <person name="Figueroa M."/>
        </authorList>
    </citation>
    <scope>NUCLEOTIDE SEQUENCE [LARGE SCALE GENOMIC DNA]</scope>
    <source>
        <strain evidence="3 4">Ug99</strain>
    </source>
</reference>
<evidence type="ECO:0000313" key="3">
    <source>
        <dbReference type="EMBL" id="KAA1139263.1"/>
    </source>
</evidence>
<name>A0A5B0SQ21_PUCGR</name>
<comment type="caution">
    <text evidence="3">The sequence shown here is derived from an EMBL/GenBank/DDBJ whole genome shotgun (WGS) entry which is preliminary data.</text>
</comment>
<evidence type="ECO:0000256" key="1">
    <source>
        <dbReference type="SAM" id="MobiDB-lite"/>
    </source>
</evidence>
<gene>
    <name evidence="3" type="ORF">PGTUg99_037604</name>
</gene>
<proteinExistence type="predicted"/>
<feature type="compositionally biased region" description="Low complexity" evidence="1">
    <location>
        <begin position="195"/>
        <end position="212"/>
    </location>
</feature>
<feature type="compositionally biased region" description="Low complexity" evidence="1">
    <location>
        <begin position="159"/>
        <end position="168"/>
    </location>
</feature>
<feature type="signal peptide" evidence="2">
    <location>
        <begin position="1"/>
        <end position="21"/>
    </location>
</feature>
<evidence type="ECO:0000313" key="4">
    <source>
        <dbReference type="Proteomes" id="UP000325313"/>
    </source>
</evidence>
<feature type="chain" id="PRO_5022789314" evidence="2">
    <location>
        <begin position="22"/>
        <end position="212"/>
    </location>
</feature>
<sequence length="212" mass="21696">MQFFSFLLCTLMSLSVLTVQGGLGSAGQRRSLDHEIKENWMVHKRNGNTPAAPAGGAAPTGGGSKQWLVGGSITQADVRGLLMEFLKSSVTPGAAPRSSQVGKTKALEIFSRLEASQKADPPPPLTPKAAQSFAKLLKRSESMIMGGGGAGKSSKSARRAAPPEAGAPKSTTPSASGTKNGRDLLKAFIDTLPEAKAASAGGSPARAGKSPK</sequence>
<protein>
    <submittedName>
        <fullName evidence="3">Uncharacterized protein</fullName>
    </submittedName>
</protein>
<feature type="region of interest" description="Disordered" evidence="1">
    <location>
        <begin position="143"/>
        <end position="212"/>
    </location>
</feature>
<dbReference type="AlphaFoldDB" id="A0A5B0SQ21"/>